<name>A0AAP8PQ55_9STAP</name>
<feature type="compositionally biased region" description="Low complexity" evidence="1">
    <location>
        <begin position="52"/>
        <end position="77"/>
    </location>
</feature>
<evidence type="ECO:0000313" key="4">
    <source>
        <dbReference type="Proteomes" id="UP000242470"/>
    </source>
</evidence>
<accession>A0AAP8PQ55</accession>
<comment type="caution">
    <text evidence="3">The sequence shown here is derived from an EMBL/GenBank/DDBJ whole genome shotgun (WGS) entry which is preliminary data.</text>
</comment>
<protein>
    <submittedName>
        <fullName evidence="2">DUF5327 family protein</fullName>
    </submittedName>
</protein>
<feature type="region of interest" description="Disordered" evidence="1">
    <location>
        <begin position="48"/>
        <end position="124"/>
    </location>
</feature>
<organism evidence="3 4">
    <name type="scientific">Staphylococcus auricularis</name>
    <dbReference type="NCBI Taxonomy" id="29379"/>
    <lineage>
        <taxon>Bacteria</taxon>
        <taxon>Bacillati</taxon>
        <taxon>Bacillota</taxon>
        <taxon>Bacilli</taxon>
        <taxon>Bacillales</taxon>
        <taxon>Staphylococcaceae</taxon>
        <taxon>Staphylococcus</taxon>
    </lineage>
</organism>
<reference evidence="3 4" key="1">
    <citation type="submission" date="2017-08" db="EMBL/GenBank/DDBJ databases">
        <title>Draft genome sequences of 64 type strains of genus Staph aureus.</title>
        <authorList>
            <person name="Cole K."/>
            <person name="Golubchik T."/>
            <person name="Russell J."/>
            <person name="Foster D."/>
            <person name="Llewelyn M."/>
            <person name="Wilson D."/>
            <person name="Crook D."/>
            <person name="Paul J."/>
        </authorList>
    </citation>
    <scope>NUCLEOTIDE SEQUENCE [LARGE SCALE GENOMIC DNA]</scope>
    <source>
        <strain evidence="3 4">NCTC 12101</strain>
    </source>
</reference>
<evidence type="ECO:0000313" key="2">
    <source>
        <dbReference type="EMBL" id="MDN4533696.1"/>
    </source>
</evidence>
<dbReference type="Pfam" id="PF17261">
    <property type="entry name" value="DUF5327"/>
    <property type="match status" value="1"/>
</dbReference>
<dbReference type="EMBL" id="PPQW01000009">
    <property type="protein sequence ID" value="PNZ68842.1"/>
    <property type="molecule type" value="Genomic_DNA"/>
</dbReference>
<sequence>MNKDKMIQLIEQELVQADEATSSVDFEKHMYAIHALTSLYTEGAATHEDTLSNTQKSSTFSTQSQASSTSQSSAKNQVTAAEIKAMGGEVPASMKQSADHTSSLPSNQMITDDEIGNGDSIFDF</sequence>
<dbReference type="EMBL" id="JAUHQC010000011">
    <property type="protein sequence ID" value="MDN4533696.1"/>
    <property type="molecule type" value="Genomic_DNA"/>
</dbReference>
<evidence type="ECO:0000256" key="1">
    <source>
        <dbReference type="SAM" id="MobiDB-lite"/>
    </source>
</evidence>
<feature type="compositionally biased region" description="Polar residues" evidence="1">
    <location>
        <begin position="94"/>
        <end position="110"/>
    </location>
</feature>
<proteinExistence type="predicted"/>
<dbReference type="GeneID" id="64981383"/>
<dbReference type="RefSeq" id="WP_059107395.1">
    <property type="nucleotide sequence ID" value="NZ_AP024589.1"/>
</dbReference>
<dbReference type="InterPro" id="IPR035218">
    <property type="entry name" value="DUF5327"/>
</dbReference>
<reference evidence="2" key="2">
    <citation type="submission" date="2023-07" db="EMBL/GenBank/DDBJ databases">
        <title>Evaluation of the beneficial properties of pineapple isolates.</title>
        <authorList>
            <person name="Adefiranye O."/>
        </authorList>
    </citation>
    <scope>NUCLEOTIDE SEQUENCE</scope>
    <source>
        <strain evidence="2">PAPLE_T1</strain>
    </source>
</reference>
<gene>
    <name evidence="3" type="ORF">CD158_02625</name>
    <name evidence="2" type="ORF">QYH67_09015</name>
</gene>
<evidence type="ECO:0000313" key="3">
    <source>
        <dbReference type="EMBL" id="PNZ68842.1"/>
    </source>
</evidence>
<dbReference type="Proteomes" id="UP000242470">
    <property type="component" value="Unassembled WGS sequence"/>
</dbReference>
<dbReference type="Proteomes" id="UP001171687">
    <property type="component" value="Unassembled WGS sequence"/>
</dbReference>
<dbReference type="AlphaFoldDB" id="A0AAP8PQ55"/>